<proteinExistence type="predicted"/>
<comment type="caution">
    <text evidence="1">The sequence shown here is derived from an EMBL/GenBank/DDBJ whole genome shotgun (WGS) entry which is preliminary data.</text>
</comment>
<dbReference type="AlphaFoldDB" id="A0A4Z1R0C8"/>
<gene>
    <name evidence="1" type="ORF">E4582_12125</name>
</gene>
<dbReference type="EMBL" id="SPUH01000002">
    <property type="protein sequence ID" value="TKS52952.1"/>
    <property type="molecule type" value="Genomic_DNA"/>
</dbReference>
<dbReference type="RefSeq" id="WP_134675072.1">
    <property type="nucleotide sequence ID" value="NZ_SPUH01000002.1"/>
</dbReference>
<dbReference type="Proteomes" id="UP000298681">
    <property type="component" value="Unassembled WGS sequence"/>
</dbReference>
<evidence type="ECO:0000313" key="1">
    <source>
        <dbReference type="EMBL" id="TKS52952.1"/>
    </source>
</evidence>
<evidence type="ECO:0000313" key="2">
    <source>
        <dbReference type="Proteomes" id="UP000298681"/>
    </source>
</evidence>
<accession>A0A4Z1R0C8</accession>
<reference evidence="1 2" key="1">
    <citation type="submission" date="2019-01" db="EMBL/GenBank/DDBJ databases">
        <authorList>
            <person name="Zhang S."/>
        </authorList>
    </citation>
    <scope>NUCLEOTIDE SEQUENCE [LARGE SCALE GENOMIC DNA]</scope>
    <source>
        <strain evidence="1 2">1626</strain>
    </source>
</reference>
<keyword evidence="2" id="KW-1185">Reference proteome</keyword>
<organism evidence="1 2">
    <name type="scientific">Luteimonas yindakuii</name>
    <dbReference type="NCBI Taxonomy" id="2565782"/>
    <lineage>
        <taxon>Bacteria</taxon>
        <taxon>Pseudomonadati</taxon>
        <taxon>Pseudomonadota</taxon>
        <taxon>Gammaproteobacteria</taxon>
        <taxon>Lysobacterales</taxon>
        <taxon>Lysobacteraceae</taxon>
        <taxon>Luteimonas</taxon>
    </lineage>
</organism>
<sequence length="182" mass="19463">MPASIALTPVADGPVSLAAAFDYEPRSGTVAVRYRVDNTGDVAVAVFDRGNRHAVLTGRQRSGAVGEPTFVEDVPGDVTLRHIALPLPDPAPTLPPTPLAVQLQPGASLEGEFAYAPPTQDAPRRVRWCLGVMPFDAALFDSPEEGEGVTVWQASFDTASQQQQLCTAWFDVSTRRFEAGDD</sequence>
<name>A0A4Z1R0C8_9GAMM</name>
<protein>
    <submittedName>
        <fullName evidence="1">Uncharacterized protein</fullName>
    </submittedName>
</protein>